<dbReference type="CDD" id="cd06127">
    <property type="entry name" value="DEDDh"/>
    <property type="match status" value="1"/>
</dbReference>
<dbReference type="PANTHER" id="PTHR30231:SF37">
    <property type="entry name" value="EXODEOXYRIBONUCLEASE 10"/>
    <property type="match status" value="1"/>
</dbReference>
<dbReference type="Proteomes" id="UP001501231">
    <property type="component" value="Unassembled WGS sequence"/>
</dbReference>
<dbReference type="InterPro" id="IPR036397">
    <property type="entry name" value="RNaseH_sf"/>
</dbReference>
<dbReference type="SUPFAM" id="SSF53098">
    <property type="entry name" value="Ribonuclease H-like"/>
    <property type="match status" value="1"/>
</dbReference>
<keyword evidence="3" id="KW-1185">Reference proteome</keyword>
<proteinExistence type="predicted"/>
<evidence type="ECO:0000313" key="3">
    <source>
        <dbReference type="Proteomes" id="UP001501231"/>
    </source>
</evidence>
<sequence>MAAHHGASQHSDRITLSTAVGDVIRQARADLEPGAAVVVDVETTGLDGVVVELAVLDAATGEVLLDTLVNPGGVLVEEGARAVHGIDDDSLAAAPSWEQVLPGFLAAVGDRRLLAYNAAFDSARIAATHAHAGQDAAQLPALGRWGCLMEAQSTWLRIGRWLPLGGGHRARGDAEAACPVLQQLVAPVG</sequence>
<feature type="domain" description="Exonuclease" evidence="1">
    <location>
        <begin position="35"/>
        <end position="189"/>
    </location>
</feature>
<evidence type="ECO:0000313" key="2">
    <source>
        <dbReference type="EMBL" id="GAA2440633.1"/>
    </source>
</evidence>
<dbReference type="Gene3D" id="3.30.420.10">
    <property type="entry name" value="Ribonuclease H-like superfamily/Ribonuclease H"/>
    <property type="match status" value="1"/>
</dbReference>
<gene>
    <name evidence="2" type="ORF">GCM10010191_65700</name>
</gene>
<evidence type="ECO:0000259" key="1">
    <source>
        <dbReference type="SMART" id="SM00479"/>
    </source>
</evidence>
<accession>A0ABN3JU90</accession>
<comment type="caution">
    <text evidence="2">The sequence shown here is derived from an EMBL/GenBank/DDBJ whole genome shotgun (WGS) entry which is preliminary data.</text>
</comment>
<dbReference type="SMART" id="SM00479">
    <property type="entry name" value="EXOIII"/>
    <property type="match status" value="1"/>
</dbReference>
<organism evidence="2 3">
    <name type="scientific">Actinomadura vinacea</name>
    <dbReference type="NCBI Taxonomy" id="115336"/>
    <lineage>
        <taxon>Bacteria</taxon>
        <taxon>Bacillati</taxon>
        <taxon>Actinomycetota</taxon>
        <taxon>Actinomycetes</taxon>
        <taxon>Streptosporangiales</taxon>
        <taxon>Thermomonosporaceae</taxon>
        <taxon>Actinomadura</taxon>
    </lineage>
</organism>
<protein>
    <recommendedName>
        <fullName evidence="1">Exonuclease domain-containing protein</fullName>
    </recommendedName>
</protein>
<name>A0ABN3JU90_9ACTN</name>
<dbReference type="InterPro" id="IPR012337">
    <property type="entry name" value="RNaseH-like_sf"/>
</dbReference>
<dbReference type="Pfam" id="PF00929">
    <property type="entry name" value="RNase_T"/>
    <property type="match status" value="1"/>
</dbReference>
<dbReference type="RefSeq" id="WP_344594247.1">
    <property type="nucleotide sequence ID" value="NZ_BAAARW010000024.1"/>
</dbReference>
<dbReference type="EMBL" id="BAAARW010000024">
    <property type="protein sequence ID" value="GAA2440633.1"/>
    <property type="molecule type" value="Genomic_DNA"/>
</dbReference>
<dbReference type="PANTHER" id="PTHR30231">
    <property type="entry name" value="DNA POLYMERASE III SUBUNIT EPSILON"/>
    <property type="match status" value="1"/>
</dbReference>
<dbReference type="InterPro" id="IPR013520">
    <property type="entry name" value="Ribonucl_H"/>
</dbReference>
<reference evidence="2 3" key="1">
    <citation type="journal article" date="2019" name="Int. J. Syst. Evol. Microbiol.">
        <title>The Global Catalogue of Microorganisms (GCM) 10K type strain sequencing project: providing services to taxonomists for standard genome sequencing and annotation.</title>
        <authorList>
            <consortium name="The Broad Institute Genomics Platform"/>
            <consortium name="The Broad Institute Genome Sequencing Center for Infectious Disease"/>
            <person name="Wu L."/>
            <person name="Ma J."/>
        </authorList>
    </citation>
    <scope>NUCLEOTIDE SEQUENCE [LARGE SCALE GENOMIC DNA]</scope>
    <source>
        <strain evidence="2 3">JCM 3325</strain>
    </source>
</reference>